<organism evidence="2 3">
    <name type="scientific">Streptomyces capillispiralis</name>
    <dbReference type="NCBI Taxonomy" id="68182"/>
    <lineage>
        <taxon>Bacteria</taxon>
        <taxon>Bacillati</taxon>
        <taxon>Actinomycetota</taxon>
        <taxon>Actinomycetes</taxon>
        <taxon>Kitasatosporales</taxon>
        <taxon>Streptomycetaceae</taxon>
        <taxon>Streptomyces</taxon>
    </lineage>
</organism>
<dbReference type="InterPro" id="IPR007822">
    <property type="entry name" value="LANC-like"/>
</dbReference>
<dbReference type="GO" id="GO:0046872">
    <property type="term" value="F:metal ion binding"/>
    <property type="evidence" value="ECO:0007669"/>
    <property type="project" value="UniProtKB-KW"/>
</dbReference>
<dbReference type="Gene3D" id="1.50.10.20">
    <property type="match status" value="1"/>
</dbReference>
<dbReference type="AlphaFoldDB" id="A0A561TEC1"/>
<comment type="caution">
    <text evidence="2">The sequence shown here is derived from an EMBL/GenBank/DDBJ whole genome shotgun (WGS) entry which is preliminary data.</text>
</comment>
<dbReference type="GO" id="GO:0031179">
    <property type="term" value="P:peptide modification"/>
    <property type="evidence" value="ECO:0007669"/>
    <property type="project" value="InterPro"/>
</dbReference>
<dbReference type="SMART" id="SM01260">
    <property type="entry name" value="LANC_like"/>
    <property type="match status" value="1"/>
</dbReference>
<dbReference type="EMBL" id="VIWV01000001">
    <property type="protein sequence ID" value="TWF85452.1"/>
    <property type="molecule type" value="Genomic_DNA"/>
</dbReference>
<evidence type="ECO:0000256" key="1">
    <source>
        <dbReference type="PIRSR" id="PIRSR607822-1"/>
    </source>
</evidence>
<keyword evidence="3" id="KW-1185">Reference proteome</keyword>
<proteinExistence type="predicted"/>
<keyword evidence="1" id="KW-0479">Metal-binding</keyword>
<name>A0A561TEC1_9ACTN</name>
<evidence type="ECO:0000313" key="3">
    <source>
        <dbReference type="Proteomes" id="UP000316603"/>
    </source>
</evidence>
<protein>
    <submittedName>
        <fullName evidence="2">Lanthionine synthetase-like protein</fullName>
    </submittedName>
</protein>
<dbReference type="PRINTS" id="PR01955">
    <property type="entry name" value="LANCFRANKIA"/>
</dbReference>
<reference evidence="2 3" key="1">
    <citation type="submission" date="2019-06" db="EMBL/GenBank/DDBJ databases">
        <title>Sequencing the genomes of 1000 actinobacteria strains.</title>
        <authorList>
            <person name="Klenk H.-P."/>
        </authorList>
    </citation>
    <scope>NUCLEOTIDE SEQUENCE [LARGE SCALE GENOMIC DNA]</scope>
    <source>
        <strain evidence="2 3">DSM 41695</strain>
    </source>
</reference>
<accession>A0A561TEC1</accession>
<dbReference type="CDD" id="cd04793">
    <property type="entry name" value="LanC"/>
    <property type="match status" value="1"/>
</dbReference>
<dbReference type="Pfam" id="PF05147">
    <property type="entry name" value="LANC_like"/>
    <property type="match status" value="1"/>
</dbReference>
<dbReference type="SUPFAM" id="SSF158745">
    <property type="entry name" value="LanC-like"/>
    <property type="match status" value="1"/>
</dbReference>
<evidence type="ECO:0000313" key="2">
    <source>
        <dbReference type="EMBL" id="TWF85452.1"/>
    </source>
</evidence>
<feature type="binding site" evidence="1">
    <location>
        <position position="310"/>
    </location>
    <ligand>
        <name>Zn(2+)</name>
        <dbReference type="ChEBI" id="CHEBI:29105"/>
    </ligand>
</feature>
<sequence>MQPVHNVRGTWAHVTDGPLVDRAQRMARLVAERTAANEDVTDHVLRAAEQARHPAGWYPPSLAGGQAGTALLHLYAARAGLGDLATAHDHIREAVRSTQVEPLQGHGLFAGTSGLALALADCTRDEPRFRPSLDRLHERLAQQVLDSGFPRTERGIADVHYDLVTGAAGTLACLAAVEDPTEPVRRAVAELVGYLVWLAEPAQTPGTAHRWLITPGLYPPVGDYHAKYPHGYLNLGYSHGVPGVAAALASAWEAGHRHPGQSTAVDALTTWIRARHHVDEYGPVWPDGIPVDEDGHEVTTGHAHDQFAWCYGSAGVAASLLTVADATGDEELRTAAVDAFEGVLRRAKGTRPASPTLCHGQAGMVMLCQEFAPWSTAANEALPGLVEDLLDYADPDRPLVFADQEVPGNFVDDPTLLTGAPGVALTLLAAVGEERPGWFRTFLGR</sequence>
<dbReference type="InterPro" id="IPR033889">
    <property type="entry name" value="LanC"/>
</dbReference>
<feature type="binding site" evidence="1">
    <location>
        <position position="359"/>
    </location>
    <ligand>
        <name>Zn(2+)</name>
        <dbReference type="ChEBI" id="CHEBI:29105"/>
    </ligand>
</feature>
<gene>
    <name evidence="2" type="ORF">FHX78_112404</name>
</gene>
<dbReference type="PRINTS" id="PR01950">
    <property type="entry name" value="LANCSUPER"/>
</dbReference>
<feature type="binding site" evidence="1">
    <location>
        <position position="358"/>
    </location>
    <ligand>
        <name>Zn(2+)</name>
        <dbReference type="ChEBI" id="CHEBI:29105"/>
    </ligand>
</feature>
<dbReference type="Proteomes" id="UP000316603">
    <property type="component" value="Unassembled WGS sequence"/>
</dbReference>
<dbReference type="RefSeq" id="WP_229923849.1">
    <property type="nucleotide sequence ID" value="NZ_BNCE01000001.1"/>
</dbReference>
<keyword evidence="1" id="KW-0862">Zinc</keyword>